<keyword evidence="3" id="KW-1185">Reference proteome</keyword>
<evidence type="ECO:0000313" key="3">
    <source>
        <dbReference type="Proteomes" id="UP000831768"/>
    </source>
</evidence>
<reference evidence="2" key="1">
    <citation type="submission" date="2022-04" db="EMBL/GenBank/DDBJ databases">
        <title>Halocatena sp. nov., isolated from a salt lake.</title>
        <authorList>
            <person name="Cui H.-L."/>
        </authorList>
    </citation>
    <scope>NUCLEOTIDE SEQUENCE</scope>
    <source>
        <strain evidence="2">AD-1</strain>
        <plasmid evidence="2">unnamed4</plasmid>
    </source>
</reference>
<evidence type="ECO:0000313" key="2">
    <source>
        <dbReference type="EMBL" id="UPM45325.1"/>
    </source>
</evidence>
<dbReference type="PANTHER" id="PTHR38733">
    <property type="entry name" value="PROTEIN MCRC"/>
    <property type="match status" value="1"/>
</dbReference>
<sequence>MALHEQTVGRSQSPSAPVPTITLTEHDETQLDTQLSERDREFIEQTLSSQQMTVSFDHERQPMLRTSQYVGIVSLPDGPTIQIRPKAAGDNLLSLLQYAHGTEATTIKQETSIQTGATFIDILAALYLAELEQLIKRGLQQAYRRSSNTEDYLRGRLDLQQQLQRQGPCATTFECSYDELTYETPANQAILYTVSVLLGLVSDEDLGQSLQRYQTRIRRRVTLRSVRVQEVRDIELTRLSEHYTAILRLTELLLDNAHVDRLERGNRDSYSLLIDMNRVFEDVVERAVRGALESRTDWSIEPQATRRGLVTGGSPSITMRPDILVRDQYETVQFVADAKWKTPESVDNADIYQMVAYQLTDDVSGLLIYPSQEGSLTTNYAVQNAGELAVVELPTRKPAATAEALGTRLERCLNHRIRQLC</sequence>
<dbReference type="InterPro" id="IPR019292">
    <property type="entry name" value="McrC"/>
</dbReference>
<dbReference type="Pfam" id="PF10117">
    <property type="entry name" value="McrBC"/>
    <property type="match status" value="1"/>
</dbReference>
<geneLocation type="plasmid" evidence="2 3">
    <name>unnamed4</name>
</geneLocation>
<gene>
    <name evidence="2" type="ORF">MW046_18820</name>
</gene>
<organism evidence="2 3">
    <name type="scientific">Halocatena salina</name>
    <dbReference type="NCBI Taxonomy" id="2934340"/>
    <lineage>
        <taxon>Archaea</taxon>
        <taxon>Methanobacteriati</taxon>
        <taxon>Methanobacteriota</taxon>
        <taxon>Stenosarchaea group</taxon>
        <taxon>Halobacteria</taxon>
        <taxon>Halobacteriales</taxon>
        <taxon>Natronomonadaceae</taxon>
        <taxon>Halocatena</taxon>
    </lineage>
</organism>
<keyword evidence="2" id="KW-0614">Plasmid</keyword>
<dbReference type="REBASE" id="614536">
    <property type="entry name" value="HspAD1McrBCP"/>
</dbReference>
<dbReference type="KEGG" id="haad:MW046_18820"/>
<feature type="region of interest" description="Disordered" evidence="1">
    <location>
        <begin position="1"/>
        <end position="20"/>
    </location>
</feature>
<dbReference type="EMBL" id="CP096023">
    <property type="protein sequence ID" value="UPM45325.1"/>
    <property type="molecule type" value="Genomic_DNA"/>
</dbReference>
<dbReference type="GeneID" id="71930145"/>
<dbReference type="AlphaFoldDB" id="A0A8U0A865"/>
<dbReference type="RefSeq" id="WP_247995975.1">
    <property type="nucleotide sequence ID" value="NZ_CP096023.1"/>
</dbReference>
<evidence type="ECO:0000256" key="1">
    <source>
        <dbReference type="SAM" id="MobiDB-lite"/>
    </source>
</evidence>
<name>A0A8U0A865_9EURY</name>
<dbReference type="Proteomes" id="UP000831768">
    <property type="component" value="Plasmid unnamed4"/>
</dbReference>
<proteinExistence type="predicted"/>
<protein>
    <submittedName>
        <fullName evidence="2">McrC family protein</fullName>
    </submittedName>
</protein>
<dbReference type="PANTHER" id="PTHR38733:SF1">
    <property type="entry name" value="TYPE IV METHYL-DIRECTED RESTRICTION ENZYME ECOKMCRBC"/>
    <property type="match status" value="1"/>
</dbReference>
<accession>A0A8U0A865</accession>